<dbReference type="InterPro" id="IPR034604">
    <property type="entry name" value="SRRP53"/>
</dbReference>
<dbReference type="AlphaFoldDB" id="A0AAW1QGJ9"/>
<reference evidence="2 3" key="1">
    <citation type="journal article" date="2024" name="Nat. Commun.">
        <title>Phylogenomics reveals the evolutionary origins of lichenization in chlorophyte algae.</title>
        <authorList>
            <person name="Puginier C."/>
            <person name="Libourel C."/>
            <person name="Otte J."/>
            <person name="Skaloud P."/>
            <person name="Haon M."/>
            <person name="Grisel S."/>
            <person name="Petersen M."/>
            <person name="Berrin J.G."/>
            <person name="Delaux P.M."/>
            <person name="Dal Grande F."/>
            <person name="Keller J."/>
        </authorList>
    </citation>
    <scope>NUCLEOTIDE SEQUENCE [LARGE SCALE GENOMIC DNA]</scope>
    <source>
        <strain evidence="2 3">SAG 2043</strain>
    </source>
</reference>
<name>A0AAW1QGJ9_9CHLO</name>
<comment type="caution">
    <text evidence="2">The sequence shown here is derived from an EMBL/GenBank/DDBJ whole genome shotgun (WGS) entry which is preliminary data.</text>
</comment>
<feature type="compositionally biased region" description="Basic and acidic residues" evidence="1">
    <location>
        <begin position="12"/>
        <end position="25"/>
    </location>
</feature>
<feature type="compositionally biased region" description="Basic and acidic residues" evidence="1">
    <location>
        <begin position="112"/>
        <end position="121"/>
    </location>
</feature>
<dbReference type="PANTHER" id="PTHR31968">
    <property type="entry name" value="SERINE/ARGININE-RELATED PROTEIN 53"/>
    <property type="match status" value="1"/>
</dbReference>
<evidence type="ECO:0000256" key="1">
    <source>
        <dbReference type="SAM" id="MobiDB-lite"/>
    </source>
</evidence>
<protein>
    <submittedName>
        <fullName evidence="2">Uncharacterized protein</fullName>
    </submittedName>
</protein>
<accession>A0AAW1QGJ9</accession>
<proteinExistence type="predicted"/>
<feature type="region of interest" description="Disordered" evidence="1">
    <location>
        <begin position="1"/>
        <end position="25"/>
    </location>
</feature>
<dbReference type="GO" id="GO:0005737">
    <property type="term" value="C:cytoplasm"/>
    <property type="evidence" value="ECO:0007669"/>
    <property type="project" value="TreeGrafter"/>
</dbReference>
<feature type="compositionally biased region" description="Low complexity" evidence="1">
    <location>
        <begin position="78"/>
        <end position="100"/>
    </location>
</feature>
<evidence type="ECO:0000313" key="3">
    <source>
        <dbReference type="Proteomes" id="UP001489004"/>
    </source>
</evidence>
<organism evidence="2 3">
    <name type="scientific">[Myrmecia] bisecta</name>
    <dbReference type="NCBI Taxonomy" id="41462"/>
    <lineage>
        <taxon>Eukaryota</taxon>
        <taxon>Viridiplantae</taxon>
        <taxon>Chlorophyta</taxon>
        <taxon>core chlorophytes</taxon>
        <taxon>Trebouxiophyceae</taxon>
        <taxon>Trebouxiales</taxon>
        <taxon>Trebouxiaceae</taxon>
        <taxon>Myrmecia</taxon>
    </lineage>
</organism>
<feature type="compositionally biased region" description="Polar residues" evidence="1">
    <location>
        <begin position="147"/>
        <end position="158"/>
    </location>
</feature>
<dbReference type="EMBL" id="JALJOR010000003">
    <property type="protein sequence ID" value="KAK9820549.1"/>
    <property type="molecule type" value="Genomic_DNA"/>
</dbReference>
<keyword evidence="3" id="KW-1185">Reference proteome</keyword>
<dbReference type="PANTHER" id="PTHR31968:SF4">
    <property type="entry name" value="SERINE_ARGININE-RELATED PROTEIN 53"/>
    <property type="match status" value="1"/>
</dbReference>
<dbReference type="GO" id="GO:0005634">
    <property type="term" value="C:nucleus"/>
    <property type="evidence" value="ECO:0007669"/>
    <property type="project" value="TreeGrafter"/>
</dbReference>
<feature type="region of interest" description="Disordered" evidence="1">
    <location>
        <begin position="77"/>
        <end position="170"/>
    </location>
</feature>
<feature type="compositionally biased region" description="Gly residues" evidence="1">
    <location>
        <begin position="127"/>
        <end position="137"/>
    </location>
</feature>
<evidence type="ECO:0000313" key="2">
    <source>
        <dbReference type="EMBL" id="KAK9820549.1"/>
    </source>
</evidence>
<dbReference type="GO" id="GO:0000380">
    <property type="term" value="P:alternative mRNA splicing, via spliceosome"/>
    <property type="evidence" value="ECO:0007669"/>
    <property type="project" value="InterPro"/>
</dbReference>
<gene>
    <name evidence="2" type="ORF">WJX72_011549</name>
</gene>
<sequence length="198" mass="20474">MKARTKLLLQRAADKSGPAKEERQWTRFAFNSEALLDEEGAQPENGFHGDANVVSFRKPHAAATAEELQQAHEAAIFGASASIPAPSTSSSDSGAASDGGLTHPQPPMGDAGARESPRGGFDDWVGAGAGGGLGFAGLGAHPEEASPTCSPQATNAQSPEPEPELENNGSLLAAAAAGAHKLSWRERALLMKQQRAQQ</sequence>
<dbReference type="Proteomes" id="UP001489004">
    <property type="component" value="Unassembled WGS sequence"/>
</dbReference>